<name>A0A432ME29_9BACT</name>
<protein>
    <submittedName>
        <fullName evidence="4">Response regulator</fullName>
    </submittedName>
</protein>
<dbReference type="InterPro" id="IPR001789">
    <property type="entry name" value="Sig_transdc_resp-reg_receiver"/>
</dbReference>
<feature type="domain" description="Response regulatory" evidence="3">
    <location>
        <begin position="125"/>
        <end position="241"/>
    </location>
</feature>
<organism evidence="4 5">
    <name type="scientific">Tautonia sociabilis</name>
    <dbReference type="NCBI Taxonomy" id="2080755"/>
    <lineage>
        <taxon>Bacteria</taxon>
        <taxon>Pseudomonadati</taxon>
        <taxon>Planctomycetota</taxon>
        <taxon>Planctomycetia</taxon>
        <taxon>Isosphaerales</taxon>
        <taxon>Isosphaeraceae</taxon>
        <taxon>Tautonia</taxon>
    </lineage>
</organism>
<dbReference type="InterPro" id="IPR011006">
    <property type="entry name" value="CheY-like_superfamily"/>
</dbReference>
<evidence type="ECO:0000256" key="1">
    <source>
        <dbReference type="ARBA" id="ARBA00022553"/>
    </source>
</evidence>
<dbReference type="Pfam" id="PF00072">
    <property type="entry name" value="Response_reg"/>
    <property type="match status" value="2"/>
</dbReference>
<dbReference type="InterPro" id="IPR050595">
    <property type="entry name" value="Bact_response_regulator"/>
</dbReference>
<feature type="domain" description="Response regulatory" evidence="3">
    <location>
        <begin position="7"/>
        <end position="121"/>
    </location>
</feature>
<gene>
    <name evidence="4" type="ORF">TsocGM_22340</name>
</gene>
<evidence type="ECO:0000259" key="3">
    <source>
        <dbReference type="PROSITE" id="PS50110"/>
    </source>
</evidence>
<proteinExistence type="predicted"/>
<dbReference type="CDD" id="cd00156">
    <property type="entry name" value="REC"/>
    <property type="match status" value="2"/>
</dbReference>
<evidence type="ECO:0000313" key="4">
    <source>
        <dbReference type="EMBL" id="RUL83394.1"/>
    </source>
</evidence>
<dbReference type="SUPFAM" id="SSF52172">
    <property type="entry name" value="CheY-like"/>
    <property type="match status" value="2"/>
</dbReference>
<reference evidence="4 5" key="2">
    <citation type="submission" date="2019-01" db="EMBL/GenBank/DDBJ databases">
        <title>Tautonia sociabilis, a novel thermotolerant planctomycete of Isosphaeraceae family, isolated from a 4000 m deep subterranean habitat.</title>
        <authorList>
            <person name="Kovaleva O.L."/>
            <person name="Elcheninov A.G."/>
            <person name="Van Heerden E."/>
            <person name="Toshchakov S.V."/>
            <person name="Novikov A."/>
            <person name="Bonch-Osmolovskaya E.A."/>
            <person name="Kublanov I.V."/>
        </authorList>
    </citation>
    <scope>NUCLEOTIDE SEQUENCE [LARGE SCALE GENOMIC DNA]</scope>
    <source>
        <strain evidence="4 5">GM2012</strain>
    </source>
</reference>
<accession>A0A432ME29</accession>
<keyword evidence="5" id="KW-1185">Reference proteome</keyword>
<dbReference type="PROSITE" id="PS50110">
    <property type="entry name" value="RESPONSE_REGULATORY"/>
    <property type="match status" value="2"/>
</dbReference>
<comment type="caution">
    <text evidence="4">The sequence shown here is derived from an EMBL/GenBank/DDBJ whole genome shotgun (WGS) entry which is preliminary data.</text>
</comment>
<reference evidence="4 5" key="1">
    <citation type="submission" date="2018-12" db="EMBL/GenBank/DDBJ databases">
        <authorList>
            <person name="Toschakov S.V."/>
        </authorList>
    </citation>
    <scope>NUCLEOTIDE SEQUENCE [LARGE SCALE GENOMIC DNA]</scope>
    <source>
        <strain evidence="4 5">GM2012</strain>
    </source>
</reference>
<sequence>MSDPSPAILLVDDDVDSCRNVSDILADLGYRVDVAHDGRSALDLARGRAYDVAVLDFKMPGMDGVTLYRHLRARQPGTVALLVTAYASEDTARAARSAGTWRVLRKPVDIPNLLGLIDQAVGQPLVLVVDDDRDLCENLWDLLRARNIRVGLAHDPQEATRRLAESRYHAVLIDMILPGGDGGTVFRAVRSVDPQARTVLITGCRPESDPMITQALAEGADAVCYKPLDPANLLDVLDRLVGPSPAGPR</sequence>
<feature type="modified residue" description="4-aspartylphosphate" evidence="2">
    <location>
        <position position="174"/>
    </location>
</feature>
<dbReference type="AlphaFoldDB" id="A0A432ME29"/>
<keyword evidence="1 2" id="KW-0597">Phosphoprotein</keyword>
<evidence type="ECO:0000313" key="5">
    <source>
        <dbReference type="Proteomes" id="UP000280296"/>
    </source>
</evidence>
<evidence type="ECO:0000256" key="2">
    <source>
        <dbReference type="PROSITE-ProRule" id="PRU00169"/>
    </source>
</evidence>
<dbReference type="EMBL" id="RYZH01000061">
    <property type="protein sequence ID" value="RUL83394.1"/>
    <property type="molecule type" value="Genomic_DNA"/>
</dbReference>
<dbReference type="SMART" id="SM00448">
    <property type="entry name" value="REC"/>
    <property type="match status" value="2"/>
</dbReference>
<dbReference type="RefSeq" id="WP_126727678.1">
    <property type="nucleotide sequence ID" value="NZ_RYZH01000061.1"/>
</dbReference>
<dbReference type="PANTHER" id="PTHR44591">
    <property type="entry name" value="STRESS RESPONSE REGULATOR PROTEIN 1"/>
    <property type="match status" value="1"/>
</dbReference>
<dbReference type="GO" id="GO:0000160">
    <property type="term" value="P:phosphorelay signal transduction system"/>
    <property type="evidence" value="ECO:0007669"/>
    <property type="project" value="InterPro"/>
</dbReference>
<dbReference type="Proteomes" id="UP000280296">
    <property type="component" value="Unassembled WGS sequence"/>
</dbReference>
<dbReference type="Gene3D" id="3.40.50.2300">
    <property type="match status" value="2"/>
</dbReference>
<feature type="modified residue" description="4-aspartylphosphate" evidence="2">
    <location>
        <position position="56"/>
    </location>
</feature>
<dbReference type="PANTHER" id="PTHR44591:SF3">
    <property type="entry name" value="RESPONSE REGULATORY DOMAIN-CONTAINING PROTEIN"/>
    <property type="match status" value="1"/>
</dbReference>
<dbReference type="OrthoDB" id="9788090at2"/>